<dbReference type="InterPro" id="IPR019775">
    <property type="entry name" value="WD40_repeat_CS"/>
</dbReference>
<dbReference type="SUPFAM" id="SSF50978">
    <property type="entry name" value="WD40 repeat-like"/>
    <property type="match status" value="1"/>
</dbReference>
<keyword evidence="2" id="KW-0677">Repeat</keyword>
<evidence type="ECO:0000256" key="4">
    <source>
        <dbReference type="SAM" id="Phobius"/>
    </source>
</evidence>
<feature type="transmembrane region" description="Helical" evidence="4">
    <location>
        <begin position="526"/>
        <end position="548"/>
    </location>
</feature>
<feature type="domain" description="Novel STAND NTPase 1" evidence="5">
    <location>
        <begin position="101"/>
        <end position="471"/>
    </location>
</feature>
<evidence type="ECO:0000313" key="7">
    <source>
        <dbReference type="Proteomes" id="UP001620295"/>
    </source>
</evidence>
<name>A0ABW8LES5_9ACTN</name>
<dbReference type="PROSITE" id="PS50294">
    <property type="entry name" value="WD_REPEATS_REGION"/>
    <property type="match status" value="3"/>
</dbReference>
<dbReference type="EMBL" id="JBJDQH010000002">
    <property type="protein sequence ID" value="MFK4264421.1"/>
    <property type="molecule type" value="Genomic_DNA"/>
</dbReference>
<dbReference type="InterPro" id="IPR049052">
    <property type="entry name" value="nSTAND1"/>
</dbReference>
<gene>
    <name evidence="6" type="ORF">ACI2L5_05715</name>
</gene>
<evidence type="ECO:0000256" key="3">
    <source>
        <dbReference type="PROSITE-ProRule" id="PRU00221"/>
    </source>
</evidence>
<organism evidence="6 7">
    <name type="scientific">Streptomyces milbemycinicus</name>
    <dbReference type="NCBI Taxonomy" id="476552"/>
    <lineage>
        <taxon>Bacteria</taxon>
        <taxon>Bacillati</taxon>
        <taxon>Actinomycetota</taxon>
        <taxon>Actinomycetes</taxon>
        <taxon>Kitasatosporales</taxon>
        <taxon>Streptomycetaceae</taxon>
        <taxon>Streptomyces</taxon>
    </lineage>
</organism>
<dbReference type="InterPro" id="IPR036322">
    <property type="entry name" value="WD40_repeat_dom_sf"/>
</dbReference>
<comment type="caution">
    <text evidence="6">The sequence shown here is derived from an EMBL/GenBank/DDBJ whole genome shotgun (WGS) entry which is preliminary data.</text>
</comment>
<dbReference type="SMART" id="SM00320">
    <property type="entry name" value="WD40"/>
    <property type="match status" value="3"/>
</dbReference>
<evidence type="ECO:0000256" key="2">
    <source>
        <dbReference type="ARBA" id="ARBA00022737"/>
    </source>
</evidence>
<keyword evidence="1 3" id="KW-0853">WD repeat</keyword>
<dbReference type="Pfam" id="PF20703">
    <property type="entry name" value="nSTAND1"/>
    <property type="match status" value="1"/>
</dbReference>
<dbReference type="PANTHER" id="PTHR19848">
    <property type="entry name" value="WD40 REPEAT PROTEIN"/>
    <property type="match status" value="1"/>
</dbReference>
<keyword evidence="4" id="KW-1133">Transmembrane helix</keyword>
<dbReference type="PROSITE" id="PS50082">
    <property type="entry name" value="WD_REPEATS_2"/>
    <property type="match status" value="3"/>
</dbReference>
<feature type="repeat" description="WD" evidence="3">
    <location>
        <begin position="614"/>
        <end position="654"/>
    </location>
</feature>
<evidence type="ECO:0000259" key="5">
    <source>
        <dbReference type="Pfam" id="PF20703"/>
    </source>
</evidence>
<dbReference type="Proteomes" id="UP001620295">
    <property type="component" value="Unassembled WGS sequence"/>
</dbReference>
<dbReference type="InterPro" id="IPR027417">
    <property type="entry name" value="P-loop_NTPase"/>
</dbReference>
<dbReference type="PROSITE" id="PS00678">
    <property type="entry name" value="WD_REPEATS_1"/>
    <property type="match status" value="1"/>
</dbReference>
<keyword evidence="4" id="KW-0472">Membrane</keyword>
<dbReference type="SUPFAM" id="SSF52540">
    <property type="entry name" value="P-loop containing nucleoside triphosphate hydrolases"/>
    <property type="match status" value="1"/>
</dbReference>
<keyword evidence="7" id="KW-1185">Reference proteome</keyword>
<reference evidence="6 7" key="1">
    <citation type="submission" date="2024-11" db="EMBL/GenBank/DDBJ databases">
        <title>The Natural Products Discovery Center: Release of the First 8490 Sequenced Strains for Exploring Actinobacteria Biosynthetic Diversity.</title>
        <authorList>
            <person name="Kalkreuter E."/>
            <person name="Kautsar S.A."/>
            <person name="Yang D."/>
            <person name="Bader C.D."/>
            <person name="Teijaro C.N."/>
            <person name="Fluegel L."/>
            <person name="Davis C.M."/>
            <person name="Simpson J.R."/>
            <person name="Lauterbach L."/>
            <person name="Steele A.D."/>
            <person name="Gui C."/>
            <person name="Meng S."/>
            <person name="Li G."/>
            <person name="Viehrig K."/>
            <person name="Ye F."/>
            <person name="Su P."/>
            <person name="Kiefer A.F."/>
            <person name="Nichols A."/>
            <person name="Cepeda A.J."/>
            <person name="Yan W."/>
            <person name="Fan B."/>
            <person name="Jiang Y."/>
            <person name="Adhikari A."/>
            <person name="Zheng C.-J."/>
            <person name="Schuster L."/>
            <person name="Cowan T.M."/>
            <person name="Smanski M.J."/>
            <person name="Chevrette M.G."/>
            <person name="De Carvalho L.P.S."/>
            <person name="Shen B."/>
        </authorList>
    </citation>
    <scope>NUCLEOTIDE SEQUENCE [LARGE SCALE GENOMIC DNA]</scope>
    <source>
        <strain evidence="6 7">NPDC020863</strain>
    </source>
</reference>
<keyword evidence="4" id="KW-0812">Transmembrane</keyword>
<feature type="repeat" description="WD" evidence="3">
    <location>
        <begin position="697"/>
        <end position="738"/>
    </location>
</feature>
<feature type="repeat" description="WD" evidence="3">
    <location>
        <begin position="655"/>
        <end position="696"/>
    </location>
</feature>
<dbReference type="RefSeq" id="WP_358632894.1">
    <property type="nucleotide sequence ID" value="NZ_JBFAEV010000004.1"/>
</dbReference>
<proteinExistence type="predicted"/>
<dbReference type="Gene3D" id="2.130.10.10">
    <property type="entry name" value="YVTN repeat-like/Quinoprotein amine dehydrogenase"/>
    <property type="match status" value="1"/>
</dbReference>
<dbReference type="InterPro" id="IPR015943">
    <property type="entry name" value="WD40/YVTN_repeat-like_dom_sf"/>
</dbReference>
<dbReference type="Pfam" id="PF00400">
    <property type="entry name" value="WD40"/>
    <property type="match status" value="3"/>
</dbReference>
<evidence type="ECO:0000313" key="6">
    <source>
        <dbReference type="EMBL" id="MFK4264421.1"/>
    </source>
</evidence>
<dbReference type="InterPro" id="IPR001680">
    <property type="entry name" value="WD40_rpt"/>
</dbReference>
<sequence length="768" mass="83978">MGRQERPLDPGAGPEQRFAFALRKLRSEAGGPTYRAMAQRTPYTVSTLSRAAAGEQLPSLEVTLAYVAACGGEREEWERHWRQTSEEIALRAVEDDDAEPPYQGLARFEPGDHERFFGRDRLVDDLVGLVRTHRFVVLVGASGRGKSSLLRAGLIPRLRGAEEPYESVGEPYERPAAVRILAPGEHPARTHAEALAPMGGEGGESGEGETVVVVDQFEEVFTLCRDPDERKAFLDRLLDARRAGSGLRAVVAVRADFFGHCAEHRELAEACRDATLLIGPRAPDELRDVIVKPATAAGLVVERSLTARLIAEVAGEPGGLPLLSHVLLEAWRRRRGRTLAEATYDAVGGVRGAVARTAEDVYARLTPAQASLARRVLLRLITPGEGAQDTRRGVDRAELDWGDPADTTAVLDRLARARLITLDENTVDLAHEALITAWPRLRGWVAEDRERLRTHRQLTEAARAWEELRRETGALYRGTRLAVAREWAARDGALDELNAVERAFLEASIGLEDGERAAAARRARRLAFLAACLAVLLVVVTAVGVVAVRQRHSAVEAQRVAVSRQLAAQALDLVDSRPGTAMLLAVEAYRTAPTPEARGALLSMSARRSYQAELTGHADAVSEVAFSPDGTLASVGRDGKTVLWDARHHTRLATLTGHATWLRAVDFSPDGRRMATGGDDRKVVLWDVAHRTKVATLTGHRGPVKSVAFSPDGRTVAGSSDDGTVRLWNTDPRRTATQLCTALSRDLTREEWRQLIPEKSYRRTCDMG</sequence>
<dbReference type="PANTHER" id="PTHR19848:SF8">
    <property type="entry name" value="F-BOX AND WD REPEAT DOMAIN CONTAINING 7"/>
    <property type="match status" value="1"/>
</dbReference>
<protein>
    <submittedName>
        <fullName evidence="6">WD40 repeat domain-containing protein</fullName>
    </submittedName>
</protein>
<evidence type="ECO:0000256" key="1">
    <source>
        <dbReference type="ARBA" id="ARBA00022574"/>
    </source>
</evidence>
<accession>A0ABW8LES5</accession>